<sequence>MKGKLSNVSFGGNWSEDLFTSDQLYSVLDFLDLAATECADREVRGKDMEAALSYVEEHIEKGTMLTTALRQALAQPEAWMRRDSALRIVAQIRKMVGG</sequence>
<accession>A0A844CWP0</accession>
<dbReference type="OrthoDB" id="7867950at2"/>
<gene>
    <name evidence="1" type="ORF">FDP25_03665</name>
</gene>
<organism evidence="1 2">
    <name type="scientific">Roseovarius bejariae</name>
    <dbReference type="NCBI Taxonomy" id="2576383"/>
    <lineage>
        <taxon>Bacteria</taxon>
        <taxon>Pseudomonadati</taxon>
        <taxon>Pseudomonadota</taxon>
        <taxon>Alphaproteobacteria</taxon>
        <taxon>Rhodobacterales</taxon>
        <taxon>Roseobacteraceae</taxon>
        <taxon>Roseovarius</taxon>
    </lineage>
</organism>
<name>A0A844CWP0_9RHOB</name>
<protein>
    <submittedName>
        <fullName evidence="1">Uncharacterized protein</fullName>
    </submittedName>
</protein>
<evidence type="ECO:0000313" key="1">
    <source>
        <dbReference type="EMBL" id="MRU14524.1"/>
    </source>
</evidence>
<proteinExistence type="predicted"/>
<dbReference type="AlphaFoldDB" id="A0A844CWP0"/>
<evidence type="ECO:0000313" key="2">
    <source>
        <dbReference type="Proteomes" id="UP000564704"/>
    </source>
</evidence>
<keyword evidence="2" id="KW-1185">Reference proteome</keyword>
<dbReference type="Proteomes" id="UP000564704">
    <property type="component" value="Unassembled WGS sequence"/>
</dbReference>
<comment type="caution">
    <text evidence="1">The sequence shown here is derived from an EMBL/GenBank/DDBJ whole genome shotgun (WGS) entry which is preliminary data.</text>
</comment>
<reference evidence="1 2" key="1">
    <citation type="submission" date="2019-05" db="EMBL/GenBank/DDBJ databases">
        <title>Roseovarius bejariae sp. nov., a moderately halophylic bacterium isolated from a saline soil in Rambla Salada (Murcia).</title>
        <authorList>
            <person name="Castro D.J."/>
            <person name="Gomez-Altuve A."/>
            <person name="Reina J.C."/>
            <person name="Rodriguez M."/>
            <person name="Sampedro I."/>
            <person name="Llamas I."/>
            <person name="Martinez-Checa F."/>
        </authorList>
    </citation>
    <scope>NUCLEOTIDE SEQUENCE [LARGE SCALE GENOMIC DNA]</scope>
    <source>
        <strain evidence="1 2">A21</strain>
    </source>
</reference>
<dbReference type="EMBL" id="SZWE01000001">
    <property type="protein sequence ID" value="MRU14524.1"/>
    <property type="molecule type" value="Genomic_DNA"/>
</dbReference>